<dbReference type="RefSeq" id="WP_250428839.1">
    <property type="nucleotide sequence ID" value="NZ_JALPRR010000002.1"/>
</dbReference>
<evidence type="ECO:0000313" key="2">
    <source>
        <dbReference type="Proteomes" id="UP001597374"/>
    </source>
</evidence>
<accession>A0ABW5CX60</accession>
<sequence>MIDPKKDYSSADNALKVQKNVLIDAVRISTLKVENGAGINSICRSTMLSYLHMPYFELVQLL</sequence>
<name>A0ABW5CX60_9BACT</name>
<organism evidence="1 2">
    <name type="scientific">Pontibacter ruber</name>
    <dbReference type="NCBI Taxonomy" id="1343895"/>
    <lineage>
        <taxon>Bacteria</taxon>
        <taxon>Pseudomonadati</taxon>
        <taxon>Bacteroidota</taxon>
        <taxon>Cytophagia</taxon>
        <taxon>Cytophagales</taxon>
        <taxon>Hymenobacteraceae</taxon>
        <taxon>Pontibacter</taxon>
    </lineage>
</organism>
<dbReference type="Proteomes" id="UP001597374">
    <property type="component" value="Unassembled WGS sequence"/>
</dbReference>
<comment type="caution">
    <text evidence="1">The sequence shown here is derived from an EMBL/GenBank/DDBJ whole genome shotgun (WGS) entry which is preliminary data.</text>
</comment>
<reference evidence="2" key="1">
    <citation type="journal article" date="2019" name="Int. J. Syst. Evol. Microbiol.">
        <title>The Global Catalogue of Microorganisms (GCM) 10K type strain sequencing project: providing services to taxonomists for standard genome sequencing and annotation.</title>
        <authorList>
            <consortium name="The Broad Institute Genomics Platform"/>
            <consortium name="The Broad Institute Genome Sequencing Center for Infectious Disease"/>
            <person name="Wu L."/>
            <person name="Ma J."/>
        </authorList>
    </citation>
    <scope>NUCLEOTIDE SEQUENCE [LARGE SCALE GENOMIC DNA]</scope>
    <source>
        <strain evidence="2">CGMCC 4.1782</strain>
    </source>
</reference>
<keyword evidence="2" id="KW-1185">Reference proteome</keyword>
<gene>
    <name evidence="1" type="ORF">ACFSKP_05105</name>
</gene>
<evidence type="ECO:0000313" key="1">
    <source>
        <dbReference type="EMBL" id="MFD2245620.1"/>
    </source>
</evidence>
<dbReference type="EMBL" id="JBHUIM010000001">
    <property type="protein sequence ID" value="MFD2245620.1"/>
    <property type="molecule type" value="Genomic_DNA"/>
</dbReference>
<protein>
    <submittedName>
        <fullName evidence="1">Uncharacterized protein</fullName>
    </submittedName>
</protein>
<proteinExistence type="predicted"/>